<feature type="non-terminal residue" evidence="1">
    <location>
        <position position="91"/>
    </location>
</feature>
<gene>
    <name evidence="1" type="ORF">ACOLOM_LOCUS7689</name>
</gene>
<dbReference type="Proteomes" id="UP000789525">
    <property type="component" value="Unassembled WGS sequence"/>
</dbReference>
<accession>A0ACA9N523</accession>
<evidence type="ECO:0000313" key="2">
    <source>
        <dbReference type="Proteomes" id="UP000789525"/>
    </source>
</evidence>
<protein>
    <submittedName>
        <fullName evidence="1">4907_t:CDS:1</fullName>
    </submittedName>
</protein>
<name>A0ACA9N523_9GLOM</name>
<organism evidence="1 2">
    <name type="scientific">Acaulospora colombiana</name>
    <dbReference type="NCBI Taxonomy" id="27376"/>
    <lineage>
        <taxon>Eukaryota</taxon>
        <taxon>Fungi</taxon>
        <taxon>Fungi incertae sedis</taxon>
        <taxon>Mucoromycota</taxon>
        <taxon>Glomeromycotina</taxon>
        <taxon>Glomeromycetes</taxon>
        <taxon>Diversisporales</taxon>
        <taxon>Acaulosporaceae</taxon>
        <taxon>Acaulospora</taxon>
    </lineage>
</organism>
<reference evidence="1" key="1">
    <citation type="submission" date="2021-06" db="EMBL/GenBank/DDBJ databases">
        <authorList>
            <person name="Kallberg Y."/>
            <person name="Tangrot J."/>
            <person name="Rosling A."/>
        </authorList>
    </citation>
    <scope>NUCLEOTIDE SEQUENCE</scope>
    <source>
        <strain evidence="1">CL356</strain>
    </source>
</reference>
<comment type="caution">
    <text evidence="1">The sequence shown here is derived from an EMBL/GenBank/DDBJ whole genome shotgun (WGS) entry which is preliminary data.</text>
</comment>
<sequence>VLEKTPPVHVSDTGLRIKSVTIPITISSARDVRKRGPKSQKKSNDNVPTTKTTFCMSNGHFHNMSNTPFYDKPTTETPFYVVPTGIPDLDD</sequence>
<evidence type="ECO:0000313" key="1">
    <source>
        <dbReference type="EMBL" id="CAG8632900.1"/>
    </source>
</evidence>
<keyword evidence="2" id="KW-1185">Reference proteome</keyword>
<dbReference type="EMBL" id="CAJVPT010018277">
    <property type="protein sequence ID" value="CAG8632900.1"/>
    <property type="molecule type" value="Genomic_DNA"/>
</dbReference>
<feature type="non-terminal residue" evidence="1">
    <location>
        <position position="1"/>
    </location>
</feature>
<proteinExistence type="predicted"/>